<dbReference type="AlphaFoldDB" id="A0A381VPD8"/>
<dbReference type="InterPro" id="IPR050571">
    <property type="entry name" value="Class-IV_PLP-Dep_Aminotrnsfr"/>
</dbReference>
<evidence type="ECO:0008006" key="3">
    <source>
        <dbReference type="Google" id="ProtNLM"/>
    </source>
</evidence>
<gene>
    <name evidence="2" type="ORF">METZ01_LOCUS95049</name>
</gene>
<dbReference type="Pfam" id="PF19798">
    <property type="entry name" value="Sulfotransfer_5"/>
    <property type="match status" value="1"/>
</dbReference>
<dbReference type="SUPFAM" id="SSF52540">
    <property type="entry name" value="P-loop containing nucleoside triphosphate hydrolases"/>
    <property type="match status" value="1"/>
</dbReference>
<protein>
    <recommendedName>
        <fullName evidence="3">Sulfotransferase family protein</fullName>
    </recommendedName>
</protein>
<dbReference type="EMBL" id="UINC01009407">
    <property type="protein sequence ID" value="SVA42195.1"/>
    <property type="molecule type" value="Genomic_DNA"/>
</dbReference>
<proteinExistence type="inferred from homology"/>
<reference evidence="2" key="1">
    <citation type="submission" date="2018-05" db="EMBL/GenBank/DDBJ databases">
        <authorList>
            <person name="Lanie J.A."/>
            <person name="Ng W.-L."/>
            <person name="Kazmierczak K.M."/>
            <person name="Andrzejewski T.M."/>
            <person name="Davidsen T.M."/>
            <person name="Wayne K.J."/>
            <person name="Tettelin H."/>
            <person name="Glass J.I."/>
            <person name="Rusch D."/>
            <person name="Podicherti R."/>
            <person name="Tsui H.-C.T."/>
            <person name="Winkler M.E."/>
        </authorList>
    </citation>
    <scope>NUCLEOTIDE SEQUENCE</scope>
</reference>
<accession>A0A381VPD8</accession>
<name>A0A381VPD8_9ZZZZ</name>
<dbReference type="PANTHER" id="PTHR42743">
    <property type="entry name" value="AMINO-ACID AMINOTRANSFERASE"/>
    <property type="match status" value="1"/>
</dbReference>
<dbReference type="InterPro" id="IPR027417">
    <property type="entry name" value="P-loop_NTPase"/>
</dbReference>
<evidence type="ECO:0000256" key="1">
    <source>
        <dbReference type="ARBA" id="ARBA00009320"/>
    </source>
</evidence>
<organism evidence="2">
    <name type="scientific">marine metagenome</name>
    <dbReference type="NCBI Taxonomy" id="408172"/>
    <lineage>
        <taxon>unclassified sequences</taxon>
        <taxon>metagenomes</taxon>
        <taxon>ecological metagenomes</taxon>
    </lineage>
</organism>
<sequence length="236" mass="27682">MWSGPRNLSTAMMRSFENRQDTAVLDEPFYAHYLSKTGLDHPGRAAVLASQSTEWDEVAQMCTGQIPREKPVWYQKHMAQHNLEGCDLSWIKDVKNCLLIRDPKYVIDSYGKRFPVENERLLGYLQQIEILSILEKQTGETPPILDAKDILQHPESMLKQLCNRFRIDFSDRMLSWPAGKRDSDGVWAPHWYSRVEQSTGFMPYQEKEIQLNDDLIPIYKKCMVHYNTLYKKRLRP</sequence>
<dbReference type="Gene3D" id="3.40.50.300">
    <property type="entry name" value="P-loop containing nucleotide triphosphate hydrolases"/>
    <property type="match status" value="1"/>
</dbReference>
<comment type="similarity">
    <text evidence="1">Belongs to the class-IV pyridoxal-phosphate-dependent aminotransferase family.</text>
</comment>
<dbReference type="GO" id="GO:0019752">
    <property type="term" value="P:carboxylic acid metabolic process"/>
    <property type="evidence" value="ECO:0007669"/>
    <property type="project" value="TreeGrafter"/>
</dbReference>
<dbReference type="PANTHER" id="PTHR42743:SF11">
    <property type="entry name" value="AMINODEOXYCHORISMATE LYASE"/>
    <property type="match status" value="1"/>
</dbReference>
<evidence type="ECO:0000313" key="2">
    <source>
        <dbReference type="EMBL" id="SVA42195.1"/>
    </source>
</evidence>